<dbReference type="Gene3D" id="3.40.50.720">
    <property type="entry name" value="NAD(P)-binding Rossmann-like Domain"/>
    <property type="match status" value="1"/>
</dbReference>
<proteinExistence type="predicted"/>
<accession>A0A1J7JH25</accession>
<dbReference type="GO" id="GO:0004029">
    <property type="term" value="F:aldehyde dehydrogenase (NAD+) activity"/>
    <property type="evidence" value="ECO:0007669"/>
    <property type="project" value="TreeGrafter"/>
</dbReference>
<feature type="domain" description="NAD-dependent epimerase/dehydratase" evidence="1">
    <location>
        <begin position="5"/>
        <end position="242"/>
    </location>
</feature>
<dbReference type="GO" id="GO:0005737">
    <property type="term" value="C:cytoplasm"/>
    <property type="evidence" value="ECO:0007669"/>
    <property type="project" value="TreeGrafter"/>
</dbReference>
<organism evidence="2 3">
    <name type="scientific">Coniochaeta ligniaria NRRL 30616</name>
    <dbReference type="NCBI Taxonomy" id="1408157"/>
    <lineage>
        <taxon>Eukaryota</taxon>
        <taxon>Fungi</taxon>
        <taxon>Dikarya</taxon>
        <taxon>Ascomycota</taxon>
        <taxon>Pezizomycotina</taxon>
        <taxon>Sordariomycetes</taxon>
        <taxon>Sordariomycetidae</taxon>
        <taxon>Coniochaetales</taxon>
        <taxon>Coniochaetaceae</taxon>
        <taxon>Coniochaeta</taxon>
    </lineage>
</organism>
<dbReference type="InParanoid" id="A0A1J7JH25"/>
<protein>
    <submittedName>
        <fullName evidence="2">NAD(P)-binding protein</fullName>
    </submittedName>
</protein>
<dbReference type="Proteomes" id="UP000182658">
    <property type="component" value="Unassembled WGS sequence"/>
</dbReference>
<dbReference type="OrthoDB" id="10262413at2759"/>
<dbReference type="InterPro" id="IPR001509">
    <property type="entry name" value="Epimerase_deHydtase"/>
</dbReference>
<sequence length="348" mass="37411">MPHNVLITGGSGYLGGTLLNRLPAANILPSSNIYASVRSSSQAESVKDYGFTPLAFDFSDAAAVRNAVVENKITVVYFLTDPVNHEAQVSFIAALAEVKAQTGEDVHFLHTSGAKIFSSHAEAPTDRPLLDTQPDLYDVQKAQRPTLEFFQKAVATNCIVIEEAEKLRVRSYIFVPCIVYGKGEGFGNKISIQTVAIVKAAKGVGKVYKVDDGKPTWPVCHVIDNTNLYLELLRKIVAGEDPDYGKSGYYLAASGSVAWDDIYSAMAEGLAKRKVVGDASVVRADAQALEKMGAALGVPAEIVAVQIGGKCTFTAEHGSKLGWKPQFAPEHILEASDDEVAVILEHLK</sequence>
<keyword evidence="3" id="KW-1185">Reference proteome</keyword>
<dbReference type="InterPro" id="IPR051783">
    <property type="entry name" value="NAD(P)-dependent_oxidoreduct"/>
</dbReference>
<dbReference type="Pfam" id="PF01370">
    <property type="entry name" value="Epimerase"/>
    <property type="match status" value="1"/>
</dbReference>
<name>A0A1J7JH25_9PEZI</name>
<dbReference type="PANTHER" id="PTHR48079">
    <property type="entry name" value="PROTEIN YEEZ"/>
    <property type="match status" value="1"/>
</dbReference>
<gene>
    <name evidence="2" type="ORF">CONLIGDRAFT_388107</name>
</gene>
<evidence type="ECO:0000313" key="3">
    <source>
        <dbReference type="Proteomes" id="UP000182658"/>
    </source>
</evidence>
<dbReference type="SUPFAM" id="SSF51735">
    <property type="entry name" value="NAD(P)-binding Rossmann-fold domains"/>
    <property type="match status" value="1"/>
</dbReference>
<dbReference type="InterPro" id="IPR036291">
    <property type="entry name" value="NAD(P)-bd_dom_sf"/>
</dbReference>
<evidence type="ECO:0000313" key="2">
    <source>
        <dbReference type="EMBL" id="OIW28588.1"/>
    </source>
</evidence>
<dbReference type="AlphaFoldDB" id="A0A1J7JH25"/>
<dbReference type="EMBL" id="KV875098">
    <property type="protein sequence ID" value="OIW28588.1"/>
    <property type="molecule type" value="Genomic_DNA"/>
</dbReference>
<reference evidence="2 3" key="1">
    <citation type="submission" date="2016-10" db="EMBL/GenBank/DDBJ databases">
        <title>Draft genome sequence of Coniochaeta ligniaria NRRL30616, a lignocellulolytic fungus for bioabatement of inhibitors in plant biomass hydrolysates.</title>
        <authorList>
            <consortium name="DOE Joint Genome Institute"/>
            <person name="Jimenez D.J."/>
            <person name="Hector R.E."/>
            <person name="Riley R."/>
            <person name="Sun H."/>
            <person name="Grigoriev I.V."/>
            <person name="Van Elsas J.D."/>
            <person name="Nichols N.N."/>
        </authorList>
    </citation>
    <scope>NUCLEOTIDE SEQUENCE [LARGE SCALE GENOMIC DNA]</scope>
    <source>
        <strain evidence="2 3">NRRL 30616</strain>
    </source>
</reference>
<evidence type="ECO:0000259" key="1">
    <source>
        <dbReference type="Pfam" id="PF01370"/>
    </source>
</evidence>
<dbReference type="STRING" id="1408157.A0A1J7JH25"/>
<dbReference type="PANTHER" id="PTHR48079:SF6">
    <property type="entry name" value="NAD(P)-BINDING DOMAIN-CONTAINING PROTEIN-RELATED"/>
    <property type="match status" value="1"/>
</dbReference>